<dbReference type="STRING" id="662367.SAMN05216167_11774"/>
<dbReference type="SUPFAM" id="SSF75005">
    <property type="entry name" value="Arabinanase/levansucrase/invertase"/>
    <property type="match status" value="1"/>
</dbReference>
<dbReference type="PIRSF" id="PIRSF025414">
    <property type="entry name" value="Alpha-L-arabinofuranosidase"/>
    <property type="match status" value="1"/>
</dbReference>
<dbReference type="AlphaFoldDB" id="A0A1I2CFL9"/>
<dbReference type="GO" id="GO:0004553">
    <property type="term" value="F:hydrolase activity, hydrolyzing O-glycosyl compounds"/>
    <property type="evidence" value="ECO:0007669"/>
    <property type="project" value="InterPro"/>
</dbReference>
<feature type="site" description="Important for catalytic activity, responsible for pKa modulation of the active site Glu and correct orientation of both the proton donor and substrate" evidence="6">
    <location>
        <position position="156"/>
    </location>
</feature>
<evidence type="ECO:0000313" key="8">
    <source>
        <dbReference type="EMBL" id="SFE67157.1"/>
    </source>
</evidence>
<dbReference type="GO" id="GO:0005975">
    <property type="term" value="P:carbohydrate metabolic process"/>
    <property type="evidence" value="ECO:0007669"/>
    <property type="project" value="InterPro"/>
</dbReference>
<organism evidence="8 9">
    <name type="scientific">Spirosoma endophyticum</name>
    <dbReference type="NCBI Taxonomy" id="662367"/>
    <lineage>
        <taxon>Bacteria</taxon>
        <taxon>Pseudomonadati</taxon>
        <taxon>Bacteroidota</taxon>
        <taxon>Cytophagia</taxon>
        <taxon>Cytophagales</taxon>
        <taxon>Cytophagaceae</taxon>
        <taxon>Spirosoma</taxon>
    </lineage>
</organism>
<feature type="active site" description="Proton acceptor" evidence="5">
    <location>
        <position position="44"/>
    </location>
</feature>
<dbReference type="OrthoDB" id="177947at2"/>
<evidence type="ECO:0000256" key="3">
    <source>
        <dbReference type="ARBA" id="ARBA00022801"/>
    </source>
</evidence>
<protein>
    <submittedName>
        <fullName evidence="8">Beta-xylosidase, GH43 family</fullName>
    </submittedName>
</protein>
<evidence type="ECO:0000256" key="7">
    <source>
        <dbReference type="RuleBase" id="RU361187"/>
    </source>
</evidence>
<evidence type="ECO:0000256" key="6">
    <source>
        <dbReference type="PIRSR" id="PIRSR606710-2"/>
    </source>
</evidence>
<evidence type="ECO:0000313" key="9">
    <source>
        <dbReference type="Proteomes" id="UP000198598"/>
    </source>
</evidence>
<keyword evidence="9" id="KW-1185">Reference proteome</keyword>
<keyword evidence="3 7" id="KW-0378">Hydrolase</keyword>
<sequence>MTTISPIRTAFIINVLLCLSVVLSGQNLPKEQTFTNPLLASGADPWVIFKDGYYYYTNTTGRDLTLWRTSDFTDLSQAEKKTVWTPPASGPNSKDIWAPELHHLNGKWYLYYTATDKVKPGDQNRYVFVLENASANPLTGNWTDKGKINTNYTGLDGSIFEHKDKQYFLYSGYVGPQSNLFIAEMVNPWTITTKQVEIARPTLPWEKYDGREICEGPEFLKGKRGQLFIVYSASACWDDNYALGILTASETSDLLDPASWTKANQPVFAKSTANSVFGPGHNCFTKSPDGKEDWIVYHAKTEANKECKDRTPRAQRFTWKPDGSPDFGIPVAAGAAVPKPSSIAK</sequence>
<dbReference type="CDD" id="cd18820">
    <property type="entry name" value="GH43_LbAraf43-like"/>
    <property type="match status" value="1"/>
</dbReference>
<dbReference type="Proteomes" id="UP000198598">
    <property type="component" value="Unassembled WGS sequence"/>
</dbReference>
<dbReference type="InterPro" id="IPR016828">
    <property type="entry name" value="Alpha-L-arabinofuranosidase"/>
</dbReference>
<dbReference type="EMBL" id="FOLQ01000017">
    <property type="protein sequence ID" value="SFE67157.1"/>
    <property type="molecule type" value="Genomic_DNA"/>
</dbReference>
<dbReference type="PANTHER" id="PTHR43817">
    <property type="entry name" value="GLYCOSYL HYDROLASE"/>
    <property type="match status" value="1"/>
</dbReference>
<dbReference type="RefSeq" id="WP_093832398.1">
    <property type="nucleotide sequence ID" value="NZ_FOLQ01000017.1"/>
</dbReference>
<dbReference type="InterPro" id="IPR006710">
    <property type="entry name" value="Glyco_hydro_43"/>
</dbReference>
<dbReference type="InterPro" id="IPR023296">
    <property type="entry name" value="Glyco_hydro_beta-prop_sf"/>
</dbReference>
<dbReference type="Gene3D" id="2.115.10.20">
    <property type="entry name" value="Glycosyl hydrolase domain, family 43"/>
    <property type="match status" value="1"/>
</dbReference>
<accession>A0A1I2CFL9</accession>
<gene>
    <name evidence="8" type="ORF">SAMN05216167_11774</name>
</gene>
<feature type="active site" description="Proton donor" evidence="5">
    <location>
        <position position="215"/>
    </location>
</feature>
<dbReference type="PANTHER" id="PTHR43817:SF1">
    <property type="entry name" value="HYDROLASE, FAMILY 43, PUTATIVE (AFU_ORTHOLOGUE AFUA_3G01660)-RELATED"/>
    <property type="match status" value="1"/>
</dbReference>
<keyword evidence="4 7" id="KW-0326">Glycosidase</keyword>
<keyword evidence="2" id="KW-0732">Signal</keyword>
<proteinExistence type="inferred from homology"/>
<evidence type="ECO:0000256" key="4">
    <source>
        <dbReference type="ARBA" id="ARBA00023295"/>
    </source>
</evidence>
<dbReference type="Pfam" id="PF04616">
    <property type="entry name" value="Glyco_hydro_43"/>
    <property type="match status" value="1"/>
</dbReference>
<comment type="similarity">
    <text evidence="1 7">Belongs to the glycosyl hydrolase 43 family.</text>
</comment>
<evidence type="ECO:0000256" key="2">
    <source>
        <dbReference type="ARBA" id="ARBA00022729"/>
    </source>
</evidence>
<name>A0A1I2CFL9_9BACT</name>
<evidence type="ECO:0000256" key="5">
    <source>
        <dbReference type="PIRSR" id="PIRSR606710-1"/>
    </source>
</evidence>
<evidence type="ECO:0000256" key="1">
    <source>
        <dbReference type="ARBA" id="ARBA00009865"/>
    </source>
</evidence>
<reference evidence="8 9" key="1">
    <citation type="submission" date="2016-10" db="EMBL/GenBank/DDBJ databases">
        <authorList>
            <person name="de Groot N.N."/>
        </authorList>
    </citation>
    <scope>NUCLEOTIDE SEQUENCE [LARGE SCALE GENOMIC DNA]</scope>
    <source>
        <strain evidence="8 9">DSM 26130</strain>
    </source>
</reference>